<dbReference type="Proteomes" id="UP000615446">
    <property type="component" value="Unassembled WGS sequence"/>
</dbReference>
<accession>A0A8H3QAK9</accession>
<reference evidence="4" key="1">
    <citation type="submission" date="2019-10" db="EMBL/GenBank/DDBJ databases">
        <title>Conservation and host-specific expression of non-tandemly repeated heterogenous ribosome RNA gene in arbuscular mycorrhizal fungi.</title>
        <authorList>
            <person name="Maeda T."/>
            <person name="Kobayashi Y."/>
            <person name="Nakagawa T."/>
            <person name="Ezawa T."/>
            <person name="Yamaguchi K."/>
            <person name="Bino T."/>
            <person name="Nishimoto Y."/>
            <person name="Shigenobu S."/>
            <person name="Kawaguchi M."/>
        </authorList>
    </citation>
    <scope>NUCLEOTIDE SEQUENCE</scope>
    <source>
        <strain evidence="4">HR1</strain>
    </source>
</reference>
<dbReference type="GO" id="GO:0004674">
    <property type="term" value="F:protein serine/threonine kinase activity"/>
    <property type="evidence" value="ECO:0007669"/>
    <property type="project" value="TreeGrafter"/>
</dbReference>
<evidence type="ECO:0000313" key="5">
    <source>
        <dbReference type="Proteomes" id="UP000615446"/>
    </source>
</evidence>
<keyword evidence="4" id="KW-0418">Kinase</keyword>
<dbReference type="InterPro" id="IPR051681">
    <property type="entry name" value="Ser/Thr_Kinases-Pseudokinases"/>
</dbReference>
<dbReference type="AlphaFoldDB" id="A0A8H3QAK9"/>
<dbReference type="SUPFAM" id="SSF56112">
    <property type="entry name" value="Protein kinase-like (PK-like)"/>
    <property type="match status" value="1"/>
</dbReference>
<dbReference type="OrthoDB" id="1668230at2759"/>
<dbReference type="GO" id="GO:0005524">
    <property type="term" value="F:ATP binding"/>
    <property type="evidence" value="ECO:0007669"/>
    <property type="project" value="UniProtKB-KW"/>
</dbReference>
<feature type="domain" description="Protein kinase" evidence="3">
    <location>
        <begin position="500"/>
        <end position="813"/>
    </location>
</feature>
<comment type="caution">
    <text evidence="4">The sequence shown here is derived from an EMBL/GenBank/DDBJ whole genome shotgun (WGS) entry which is preliminary data.</text>
</comment>
<dbReference type="PROSITE" id="PS50011">
    <property type="entry name" value="PROTEIN_KINASE_DOM"/>
    <property type="match status" value="1"/>
</dbReference>
<dbReference type="PANTHER" id="PTHR44329:SF298">
    <property type="entry name" value="MIXED LINEAGE KINASE DOMAIN-LIKE PROTEIN"/>
    <property type="match status" value="1"/>
</dbReference>
<evidence type="ECO:0000256" key="2">
    <source>
        <dbReference type="ARBA" id="ARBA00022840"/>
    </source>
</evidence>
<keyword evidence="1" id="KW-0547">Nucleotide-binding</keyword>
<organism evidence="4 5">
    <name type="scientific">Rhizophagus clarus</name>
    <dbReference type="NCBI Taxonomy" id="94130"/>
    <lineage>
        <taxon>Eukaryota</taxon>
        <taxon>Fungi</taxon>
        <taxon>Fungi incertae sedis</taxon>
        <taxon>Mucoromycota</taxon>
        <taxon>Glomeromycotina</taxon>
        <taxon>Glomeromycetes</taxon>
        <taxon>Glomerales</taxon>
        <taxon>Glomeraceae</taxon>
        <taxon>Rhizophagus</taxon>
    </lineage>
</organism>
<evidence type="ECO:0000256" key="1">
    <source>
        <dbReference type="ARBA" id="ARBA00022741"/>
    </source>
</evidence>
<dbReference type="Gene3D" id="1.10.510.10">
    <property type="entry name" value="Transferase(Phosphotransferase) domain 1"/>
    <property type="match status" value="2"/>
</dbReference>
<gene>
    <name evidence="4" type="ORF">RCL2_000106500</name>
</gene>
<keyword evidence="4" id="KW-0808">Transferase</keyword>
<dbReference type="PANTHER" id="PTHR44329">
    <property type="entry name" value="SERINE/THREONINE-PROTEIN KINASE TNNI3K-RELATED"/>
    <property type="match status" value="1"/>
</dbReference>
<dbReference type="InterPro" id="IPR011009">
    <property type="entry name" value="Kinase-like_dom_sf"/>
</dbReference>
<name>A0A8H3QAK9_9GLOM</name>
<sequence length="911" mass="108613">MSSHEQCEKCGEQYTDTYNKWLFEWIPYNQFNDIKETDKDGLCLAIWKDGPLIYDNNKNEYIRNRNQKVFLKYLSNSRNSINEFLIKGKIEKYYYKKKIYGITQNSDTKDYVMVFLDGFYCEKCGKKYKNERYKWCKPCQVNGLRNNFSNSTSENERNEKIDNLIQEMRLKINSPWDNIFEWIPYDQFKDIKEIEKEGYASIYIAIWKDGPLKYNSRVNEYTKNRQDERVTLKCLQNANEFFNEVKVHSVNTSDYNSIYGISQNPNTENYIMVLSNRYCENCDEKYTNLCKWCRTCLINILKKNSINWTSGNEKIDELIQEMQSRIDTYKDIIFDWIPYNRLNIIKETNKGSFITYIAIWIDGPLNYDMFKERYVSEGDKQVALRSLYDSHKNINEFLDEIKEYSINTSNINDGLPIYGISQDPDTKDYIMVFLNDYYCEECGEKYIDMPNKWCKSCQINYLKPFTTSKNEMIDGIIQTMQLKIASCNDIVFEWITYDQFDKIREISRGNFSVAIWKSGQLNYDKYLFKYRRNQKNEYIILKYLRSTQNFVDEFLNEIKAYSIKNKDDCIKIYGLTQNPDTKDYIMVISDGYCENCYDKYTDLLNKWCVGGFAKVYSAIWINDQLGYNCNTKKYERRSHNREVALKCLYNSERISDEFLNEVKAYSMNIFGNILPIHGISQNPDTKDYIMVLGYARGGNFNYWVNNNYDDFNWLNRMRILRDMGLCGKVDNMDQTKVYGVMPYVAPEVLKGNPYTKAADIYSFALKICNGIRPEISEPEAPKCYIDLMKKCLDSNPNNRPKAIEIEELIKLYYYSYKYDELYDELYKKFPSGSSFKIRMKFEKEQKYYEIEKQFKLSEEYRKTNHLYIKNNQSDTHQQAIYTSRLLNPYTKDLPEYDNIDNNSVEIIDFTL</sequence>
<keyword evidence="2" id="KW-0067">ATP-binding</keyword>
<protein>
    <submittedName>
        <fullName evidence="4">Kinase-like domain-containing protein</fullName>
    </submittedName>
</protein>
<evidence type="ECO:0000313" key="4">
    <source>
        <dbReference type="EMBL" id="GES73535.1"/>
    </source>
</evidence>
<dbReference type="InterPro" id="IPR000719">
    <property type="entry name" value="Prot_kinase_dom"/>
</dbReference>
<proteinExistence type="predicted"/>
<dbReference type="EMBL" id="BLAL01000006">
    <property type="protein sequence ID" value="GES73535.1"/>
    <property type="molecule type" value="Genomic_DNA"/>
</dbReference>
<evidence type="ECO:0000259" key="3">
    <source>
        <dbReference type="PROSITE" id="PS50011"/>
    </source>
</evidence>